<dbReference type="OrthoDB" id="9799110at2"/>
<keyword evidence="3" id="KW-0808">Transferase</keyword>
<dbReference type="EMBL" id="CP000859">
    <property type="protein sequence ID" value="ABW66769.1"/>
    <property type="molecule type" value="Genomic_DNA"/>
</dbReference>
<dbReference type="GO" id="GO:0009089">
    <property type="term" value="P:lysine biosynthetic process via diaminopimelate"/>
    <property type="evidence" value="ECO:0007669"/>
    <property type="project" value="TreeGrafter"/>
</dbReference>
<dbReference type="InterPro" id="IPR001048">
    <property type="entry name" value="Asp/Glu/Uridylate_kinase"/>
</dbReference>
<dbReference type="Pfam" id="PF00696">
    <property type="entry name" value="AA_kinase"/>
    <property type="match status" value="1"/>
</dbReference>
<dbReference type="EC" id="2.7.2.4" evidence="2"/>
<dbReference type="InterPro" id="IPR045865">
    <property type="entry name" value="ACT-like_dom_sf"/>
</dbReference>
<accession>A8ZWG1</accession>
<dbReference type="eggNOG" id="COG0527">
    <property type="taxonomic scope" value="Bacteria"/>
</dbReference>
<dbReference type="PANTHER" id="PTHR21499:SF3">
    <property type="entry name" value="ASPARTOKINASE"/>
    <property type="match status" value="1"/>
</dbReference>
<protein>
    <recommendedName>
        <fullName evidence="2">aspartate kinase</fullName>
        <ecNumber evidence="2">2.7.2.4</ecNumber>
    </recommendedName>
</protein>
<gene>
    <name evidence="9" type="ordered locus">Dole_0959</name>
</gene>
<evidence type="ECO:0000256" key="1">
    <source>
        <dbReference type="ARBA" id="ARBA00010122"/>
    </source>
</evidence>
<dbReference type="CDD" id="cd04910">
    <property type="entry name" value="ACT_AK-Ectoine_1"/>
    <property type="match status" value="1"/>
</dbReference>
<dbReference type="Gene3D" id="3.30.2130.10">
    <property type="entry name" value="VC0802-like"/>
    <property type="match status" value="1"/>
</dbReference>
<dbReference type="HOGENOM" id="CLU_047213_0_0_7"/>
<dbReference type="GO" id="GO:0005524">
    <property type="term" value="F:ATP binding"/>
    <property type="evidence" value="ECO:0007669"/>
    <property type="project" value="UniProtKB-KW"/>
</dbReference>
<evidence type="ECO:0000313" key="10">
    <source>
        <dbReference type="Proteomes" id="UP000008561"/>
    </source>
</evidence>
<keyword evidence="4" id="KW-0547">Nucleotide-binding</keyword>
<evidence type="ECO:0000256" key="6">
    <source>
        <dbReference type="ARBA" id="ARBA00022840"/>
    </source>
</evidence>
<reference evidence="9 10" key="1">
    <citation type="submission" date="2007-10" db="EMBL/GenBank/DDBJ databases">
        <title>Complete sequence of Desulfococcus oleovorans Hxd3.</title>
        <authorList>
            <consortium name="US DOE Joint Genome Institute"/>
            <person name="Copeland A."/>
            <person name="Lucas S."/>
            <person name="Lapidus A."/>
            <person name="Barry K."/>
            <person name="Glavina del Rio T."/>
            <person name="Dalin E."/>
            <person name="Tice H."/>
            <person name="Pitluck S."/>
            <person name="Kiss H."/>
            <person name="Brettin T."/>
            <person name="Bruce D."/>
            <person name="Detter J.C."/>
            <person name="Han C."/>
            <person name="Schmutz J."/>
            <person name="Larimer F."/>
            <person name="Land M."/>
            <person name="Hauser L."/>
            <person name="Kyrpides N."/>
            <person name="Kim E."/>
            <person name="Wawrik B."/>
            <person name="Richardson P."/>
        </authorList>
    </citation>
    <scope>NUCLEOTIDE SEQUENCE [LARGE SCALE GENOMIC DNA]</scope>
    <source>
        <strain evidence="10">DSM 6200 / JCM 39069 / Hxd3</strain>
    </source>
</reference>
<dbReference type="KEGG" id="dol:Dole_0959"/>
<name>A8ZWG1_DESOH</name>
<dbReference type="PANTHER" id="PTHR21499">
    <property type="entry name" value="ASPARTATE KINASE"/>
    <property type="match status" value="1"/>
</dbReference>
<keyword evidence="6" id="KW-0067">ATP-binding</keyword>
<keyword evidence="5 9" id="KW-0418">Kinase</keyword>
<dbReference type="InterPro" id="IPR036393">
    <property type="entry name" value="AceGlu_kinase-like_sf"/>
</dbReference>
<feature type="domain" description="Aspartate/glutamate/uridylate kinase" evidence="8">
    <location>
        <begin position="5"/>
        <end position="299"/>
    </location>
</feature>
<dbReference type="AlphaFoldDB" id="A8ZWG1"/>
<comment type="catalytic activity">
    <reaction evidence="7">
        <text>L-aspartate + ATP = 4-phospho-L-aspartate + ADP</text>
        <dbReference type="Rhea" id="RHEA:23776"/>
        <dbReference type="ChEBI" id="CHEBI:29991"/>
        <dbReference type="ChEBI" id="CHEBI:30616"/>
        <dbReference type="ChEBI" id="CHEBI:57535"/>
        <dbReference type="ChEBI" id="CHEBI:456216"/>
        <dbReference type="EC" id="2.7.2.4"/>
    </reaction>
</comment>
<sequence length="470" mass="52316">MGNHTVEKIGGTAMSQFDKVLDNIIVGDRKEKDLYNRIIVVSAYGGITNELLEHKKTSDSGVYSLFSKDDDSWAWGEAITRVGQRMCTINKGFEHLGLDVQLADRFVKERIEGVRSCLIDLTRLCSFGHFKLDEHLMTVREMLSAIGEAHSAHNSYLILKSMGINARLMDLSGWMDTDQLSLDETIKKAFESVDVAEELPIVTGYTQCKEGIMGSYDRGYTEITFSRIAVLTGAREGIIHKEYHLSSGDPKIIGEDRVETIGSTNYDVADQLSDLGMEAIHPGAARGLRKTDIPLRVKNVFEPDHPGTLITNDYRSTDARVEIIAGRKGVTGIEVWDQDMVGRWDHDLEMLKHLAAAKIRYLAKDTNANTLTHYIAAPLAKIKRLTDNIKQDFPSADILVKKVALVSAIGTNMADTWVLPTAVHSLTNAGVEILGLHKCMRQVDIQFVVDEKDFQNAICALHRDLVETGR</sequence>
<evidence type="ECO:0000256" key="5">
    <source>
        <dbReference type="ARBA" id="ARBA00022777"/>
    </source>
</evidence>
<dbReference type="RefSeq" id="WP_012174387.1">
    <property type="nucleotide sequence ID" value="NC_009943.1"/>
</dbReference>
<evidence type="ECO:0000256" key="2">
    <source>
        <dbReference type="ARBA" id="ARBA00013059"/>
    </source>
</evidence>
<dbReference type="STRING" id="96561.Dole_0959"/>
<keyword evidence="10" id="KW-1185">Reference proteome</keyword>
<dbReference type="CDD" id="cd04915">
    <property type="entry name" value="ACT_AK-Ectoine_2"/>
    <property type="match status" value="1"/>
</dbReference>
<dbReference type="GO" id="GO:0004072">
    <property type="term" value="F:aspartate kinase activity"/>
    <property type="evidence" value="ECO:0007669"/>
    <property type="project" value="UniProtKB-EC"/>
</dbReference>
<organism evidence="9 10">
    <name type="scientific">Desulfosudis oleivorans (strain DSM 6200 / JCM 39069 / Hxd3)</name>
    <name type="common">Desulfococcus oleovorans</name>
    <dbReference type="NCBI Taxonomy" id="96561"/>
    <lineage>
        <taxon>Bacteria</taxon>
        <taxon>Pseudomonadati</taxon>
        <taxon>Thermodesulfobacteriota</taxon>
        <taxon>Desulfobacteria</taxon>
        <taxon>Desulfobacterales</taxon>
        <taxon>Desulfosudaceae</taxon>
        <taxon>Desulfosudis</taxon>
    </lineage>
</organism>
<dbReference type="GO" id="GO:0009090">
    <property type="term" value="P:homoserine biosynthetic process"/>
    <property type="evidence" value="ECO:0007669"/>
    <property type="project" value="TreeGrafter"/>
</dbReference>
<evidence type="ECO:0000256" key="7">
    <source>
        <dbReference type="ARBA" id="ARBA00047872"/>
    </source>
</evidence>
<proteinExistence type="inferred from homology"/>
<dbReference type="SUPFAM" id="SSF55021">
    <property type="entry name" value="ACT-like"/>
    <property type="match status" value="1"/>
</dbReference>
<dbReference type="NCBIfam" id="NF006614">
    <property type="entry name" value="PRK09181.1"/>
    <property type="match status" value="1"/>
</dbReference>
<dbReference type="GO" id="GO:0005829">
    <property type="term" value="C:cytosol"/>
    <property type="evidence" value="ECO:0007669"/>
    <property type="project" value="TreeGrafter"/>
</dbReference>
<dbReference type="SUPFAM" id="SSF53633">
    <property type="entry name" value="Carbamate kinase-like"/>
    <property type="match status" value="1"/>
</dbReference>
<comment type="similarity">
    <text evidence="1">Belongs to the aspartokinase family.</text>
</comment>
<evidence type="ECO:0000256" key="4">
    <source>
        <dbReference type="ARBA" id="ARBA00022741"/>
    </source>
</evidence>
<dbReference type="Gene3D" id="3.40.1160.10">
    <property type="entry name" value="Acetylglutamate kinase-like"/>
    <property type="match status" value="1"/>
</dbReference>
<evidence type="ECO:0000313" key="9">
    <source>
        <dbReference type="EMBL" id="ABW66769.1"/>
    </source>
</evidence>
<evidence type="ECO:0000259" key="8">
    <source>
        <dbReference type="Pfam" id="PF00696"/>
    </source>
</evidence>
<dbReference type="Proteomes" id="UP000008561">
    <property type="component" value="Chromosome"/>
</dbReference>
<evidence type="ECO:0000256" key="3">
    <source>
        <dbReference type="ARBA" id="ARBA00022679"/>
    </source>
</evidence>